<name>A0A5J5R7H5_GOSBA</name>
<sequence>MTNIISSSSISPLICFFVFFFWLGHGGAQGIQHSAAAINGADKIRSQFLHLLRTRRSPQVPLTVEPSKPVRHPLFQQVPTPTFSEAMESCPKADIKNLKERLKEENFYLHTEALVSSWIKGDTMPFLFDTVWDLIKLADYLTQRKDIDPKRIGITGESLGGMHAWFAAFVDTRYAVAAPIIGVQGFRWAIDNDKWQARIDSIKAVFEEARVDLGKSAIDKEVVKKVWNRIAPGLASIFDSPYSIPAIAPRPLLILNGADDPRCPLDGIKTPTKRARKAYAKAHSSKNFKLIVQPGIGHEMTSLMVKEASDWMDRFLKQ</sequence>
<dbReference type="SUPFAM" id="SSF53474">
    <property type="entry name" value="alpha/beta-Hydrolases"/>
    <property type="match status" value="1"/>
</dbReference>
<protein>
    <recommendedName>
        <fullName evidence="2">Peptidase S9 prolyl oligopeptidase catalytic domain-containing protein</fullName>
    </recommendedName>
</protein>
<reference evidence="4" key="1">
    <citation type="journal article" date="2020" name="Nat. Genet.">
        <title>Genomic diversifications of five Gossypium allopolyploid species and their impact on cotton improvement.</title>
        <authorList>
            <person name="Chen Z.J."/>
            <person name="Sreedasyam A."/>
            <person name="Ando A."/>
            <person name="Song Q."/>
            <person name="De Santiago L.M."/>
            <person name="Hulse-Kemp A.M."/>
            <person name="Ding M."/>
            <person name="Ye W."/>
            <person name="Kirkbride R.C."/>
            <person name="Jenkins J."/>
            <person name="Plott C."/>
            <person name="Lovell J."/>
            <person name="Lin Y.M."/>
            <person name="Vaughn R."/>
            <person name="Liu B."/>
            <person name="Simpson S."/>
            <person name="Scheffler B.E."/>
            <person name="Wen L."/>
            <person name="Saski C.A."/>
            <person name="Grover C.E."/>
            <person name="Hu G."/>
            <person name="Conover J.L."/>
            <person name="Carlson J.W."/>
            <person name="Shu S."/>
            <person name="Boston L.B."/>
            <person name="Williams M."/>
            <person name="Peterson D.G."/>
            <person name="McGee K."/>
            <person name="Jones D.C."/>
            <person name="Wendel J.F."/>
            <person name="Stelly D.M."/>
            <person name="Grimwood J."/>
            <person name="Schmutz J."/>
        </authorList>
    </citation>
    <scope>NUCLEOTIDE SEQUENCE [LARGE SCALE GENOMIC DNA]</scope>
    <source>
        <strain evidence="4">cv. 3-79</strain>
    </source>
</reference>
<keyword evidence="1" id="KW-0732">Signal</keyword>
<evidence type="ECO:0000256" key="1">
    <source>
        <dbReference type="SAM" id="SignalP"/>
    </source>
</evidence>
<dbReference type="Proteomes" id="UP000327439">
    <property type="component" value="Chromosome D06"/>
</dbReference>
<dbReference type="GO" id="GO:0008236">
    <property type="term" value="F:serine-type peptidase activity"/>
    <property type="evidence" value="ECO:0007669"/>
    <property type="project" value="InterPro"/>
</dbReference>
<dbReference type="OrthoDB" id="2152248at2759"/>
<dbReference type="PANTHER" id="PTHR47381:SF3">
    <property type="entry name" value="ALPHA_BETA-HYDROLASES SUPERFAMILY PROTEIN"/>
    <property type="match status" value="1"/>
</dbReference>
<dbReference type="GO" id="GO:0006508">
    <property type="term" value="P:proteolysis"/>
    <property type="evidence" value="ECO:0007669"/>
    <property type="project" value="InterPro"/>
</dbReference>
<feature type="chain" id="PRO_5023806865" description="Peptidase S9 prolyl oligopeptidase catalytic domain-containing protein" evidence="1">
    <location>
        <begin position="29"/>
        <end position="318"/>
    </location>
</feature>
<evidence type="ECO:0000313" key="4">
    <source>
        <dbReference type="Proteomes" id="UP000327439"/>
    </source>
</evidence>
<dbReference type="Gene3D" id="3.40.50.1820">
    <property type="entry name" value="alpha/beta hydrolase"/>
    <property type="match status" value="1"/>
</dbReference>
<keyword evidence="4" id="KW-1185">Reference proteome</keyword>
<dbReference type="EMBL" id="CM018220">
    <property type="protein sequence ID" value="KAB2024771.1"/>
    <property type="molecule type" value="Genomic_DNA"/>
</dbReference>
<dbReference type="AlphaFoldDB" id="A0A5J5R7H5"/>
<dbReference type="InterPro" id="IPR029058">
    <property type="entry name" value="AB_hydrolase_fold"/>
</dbReference>
<evidence type="ECO:0000259" key="2">
    <source>
        <dbReference type="Pfam" id="PF00326"/>
    </source>
</evidence>
<organism evidence="3 4">
    <name type="scientific">Gossypium barbadense</name>
    <name type="common">Sea Island cotton</name>
    <name type="synonym">Hibiscus barbadensis</name>
    <dbReference type="NCBI Taxonomy" id="3634"/>
    <lineage>
        <taxon>Eukaryota</taxon>
        <taxon>Viridiplantae</taxon>
        <taxon>Streptophyta</taxon>
        <taxon>Embryophyta</taxon>
        <taxon>Tracheophyta</taxon>
        <taxon>Spermatophyta</taxon>
        <taxon>Magnoliopsida</taxon>
        <taxon>eudicotyledons</taxon>
        <taxon>Gunneridae</taxon>
        <taxon>Pentapetalae</taxon>
        <taxon>rosids</taxon>
        <taxon>malvids</taxon>
        <taxon>Malvales</taxon>
        <taxon>Malvaceae</taxon>
        <taxon>Malvoideae</taxon>
        <taxon>Gossypium</taxon>
    </lineage>
</organism>
<dbReference type="Pfam" id="PF00326">
    <property type="entry name" value="Peptidase_S9"/>
    <property type="match status" value="1"/>
</dbReference>
<gene>
    <name evidence="3" type="ORF">ES319_D06G108800v1</name>
</gene>
<proteinExistence type="predicted"/>
<evidence type="ECO:0000313" key="3">
    <source>
        <dbReference type="EMBL" id="KAB2024771.1"/>
    </source>
</evidence>
<dbReference type="PANTHER" id="PTHR47381">
    <property type="entry name" value="ALPHA/BETA-HYDROLASES SUPERFAMILY PROTEIN"/>
    <property type="match status" value="1"/>
</dbReference>
<dbReference type="InterPro" id="IPR001375">
    <property type="entry name" value="Peptidase_S9_cat"/>
</dbReference>
<accession>A0A5J5R7H5</accession>
<feature type="domain" description="Peptidase S9 prolyl oligopeptidase catalytic" evidence="2">
    <location>
        <begin position="130"/>
        <end position="302"/>
    </location>
</feature>
<feature type="signal peptide" evidence="1">
    <location>
        <begin position="1"/>
        <end position="28"/>
    </location>
</feature>